<name>A0ABT5BSJ5_9BACT</name>
<reference evidence="3 4" key="1">
    <citation type="submission" date="2023-01" db="EMBL/GenBank/DDBJ databases">
        <title>Minimal conservation of predation-associated metabolite biosynthetic gene clusters underscores biosynthetic potential of Myxococcota including descriptions for ten novel species: Archangium lansinium sp. nov., Myxococcus landrumus sp. nov., Nannocystis bai.</title>
        <authorList>
            <person name="Ahearne A."/>
            <person name="Stevens C."/>
            <person name="Dowd S."/>
        </authorList>
    </citation>
    <scope>NUCLEOTIDE SEQUENCE [LARGE SCALE GENOMIC DNA]</scope>
    <source>
        <strain evidence="3 4">WIWO2</strain>
    </source>
</reference>
<dbReference type="Proteomes" id="UP001217485">
    <property type="component" value="Unassembled WGS sequence"/>
</dbReference>
<gene>
    <name evidence="3" type="ORF">POL72_05235</name>
</gene>
<evidence type="ECO:0000313" key="4">
    <source>
        <dbReference type="Proteomes" id="UP001217485"/>
    </source>
</evidence>
<sequence length="383" mass="37636">MRRYVLLAAAVAPILAVTAAVSVPGCAEEFDDVCAFLEDTSNCYADFHADVVNRCGAPGAGNGPKGKFAGRETLDICFLTEGGQVVFDPPLDVASFPPKSIAFKRLDARAEECGSFTYSGEFSYSVTINPCIQPGNDTGAGGGGGGGAGGATAIAQCEDANAGGGSATGGGGNESADVDGGTVTVITPEDRATLDVSCSEGTQYHFNRLEAEAKCGGHDTLLPRAILKTSLGKQPPPEADPNDLDGYNGFISFSIHYPPIVGSGEGGGTGGGGDGGAGSDAAPSAEVVEYFNCEIPAPLPLCFNGVKDGTETDVDCGGTLCTARCGDGQSCIKGGNDCADGFECVIVDGFSKCAASTGGAGGGGAAGAGGADGTGGSGGAGGQ</sequence>
<feature type="chain" id="PRO_5045604066" evidence="2">
    <location>
        <begin position="20"/>
        <end position="383"/>
    </location>
</feature>
<proteinExistence type="predicted"/>
<accession>A0ABT5BSJ5</accession>
<feature type="signal peptide" evidence="2">
    <location>
        <begin position="1"/>
        <end position="19"/>
    </location>
</feature>
<evidence type="ECO:0000256" key="2">
    <source>
        <dbReference type="SAM" id="SignalP"/>
    </source>
</evidence>
<keyword evidence="4" id="KW-1185">Reference proteome</keyword>
<comment type="caution">
    <text evidence="3">The sequence shown here is derived from an EMBL/GenBank/DDBJ whole genome shotgun (WGS) entry which is preliminary data.</text>
</comment>
<dbReference type="RefSeq" id="WP_272093905.1">
    <property type="nucleotide sequence ID" value="NZ_JAQNDK010000001.1"/>
</dbReference>
<evidence type="ECO:0000256" key="1">
    <source>
        <dbReference type="SAM" id="MobiDB-lite"/>
    </source>
</evidence>
<feature type="compositionally biased region" description="Gly residues" evidence="1">
    <location>
        <begin position="263"/>
        <end position="278"/>
    </location>
</feature>
<feature type="region of interest" description="Disordered" evidence="1">
    <location>
        <begin position="262"/>
        <end position="281"/>
    </location>
</feature>
<keyword evidence="2" id="KW-0732">Signal</keyword>
<evidence type="ECO:0000313" key="3">
    <source>
        <dbReference type="EMBL" id="MDC0677135.1"/>
    </source>
</evidence>
<feature type="region of interest" description="Disordered" evidence="1">
    <location>
        <begin position="362"/>
        <end position="383"/>
    </location>
</feature>
<organism evidence="3 4">
    <name type="scientific">Sorangium atrum</name>
    <dbReference type="NCBI Taxonomy" id="2995308"/>
    <lineage>
        <taxon>Bacteria</taxon>
        <taxon>Pseudomonadati</taxon>
        <taxon>Myxococcota</taxon>
        <taxon>Polyangia</taxon>
        <taxon>Polyangiales</taxon>
        <taxon>Polyangiaceae</taxon>
        <taxon>Sorangium</taxon>
    </lineage>
</organism>
<dbReference type="EMBL" id="JAQNDK010000001">
    <property type="protein sequence ID" value="MDC0677135.1"/>
    <property type="molecule type" value="Genomic_DNA"/>
</dbReference>
<protein>
    <submittedName>
        <fullName evidence="3">Uncharacterized protein</fullName>
    </submittedName>
</protein>